<evidence type="ECO:0000313" key="1">
    <source>
        <dbReference type="EMBL" id="OAJ39256.1"/>
    </source>
</evidence>
<protein>
    <submittedName>
        <fullName evidence="1">Uncharacterized protein</fullName>
    </submittedName>
</protein>
<dbReference type="VEuPathDB" id="FungiDB:BDEG_23118"/>
<organism evidence="1 2">
    <name type="scientific">Batrachochytrium dendrobatidis (strain JEL423)</name>
    <dbReference type="NCBI Taxonomy" id="403673"/>
    <lineage>
        <taxon>Eukaryota</taxon>
        <taxon>Fungi</taxon>
        <taxon>Fungi incertae sedis</taxon>
        <taxon>Chytridiomycota</taxon>
        <taxon>Chytridiomycota incertae sedis</taxon>
        <taxon>Chytridiomycetes</taxon>
        <taxon>Rhizophydiales</taxon>
        <taxon>Rhizophydiales incertae sedis</taxon>
        <taxon>Batrachochytrium</taxon>
    </lineage>
</organism>
<dbReference type="Proteomes" id="UP000077115">
    <property type="component" value="Unassembled WGS sequence"/>
</dbReference>
<reference evidence="1 2" key="2">
    <citation type="submission" date="2016-05" db="EMBL/GenBank/DDBJ databases">
        <title>Lineage-specific infection strategies underlie the spectrum of fungal disease in amphibians.</title>
        <authorList>
            <person name="Cuomo C.A."/>
            <person name="Farrer R.A."/>
            <person name="James T."/>
            <person name="Longcore J."/>
            <person name="Birren B."/>
        </authorList>
    </citation>
    <scope>NUCLEOTIDE SEQUENCE [LARGE SCALE GENOMIC DNA]</scope>
    <source>
        <strain evidence="1 2">JEL423</strain>
    </source>
</reference>
<accession>A0A177WHK1</accession>
<proteinExistence type="predicted"/>
<gene>
    <name evidence="1" type="ORF">BDEG_23118</name>
</gene>
<reference evidence="1 2" key="1">
    <citation type="submission" date="2006-10" db="EMBL/GenBank/DDBJ databases">
        <title>The Genome Sequence of Batrachochytrium dendrobatidis JEL423.</title>
        <authorList>
            <consortium name="The Broad Institute Genome Sequencing Platform"/>
            <person name="Birren B."/>
            <person name="Lander E."/>
            <person name="Galagan J."/>
            <person name="Cuomo C."/>
            <person name="Devon K."/>
            <person name="Jaffe D."/>
            <person name="Butler J."/>
            <person name="Alvarez P."/>
            <person name="Gnerre S."/>
            <person name="Grabherr M."/>
            <person name="Kleber M."/>
            <person name="Mauceli E."/>
            <person name="Brockman W."/>
            <person name="Young S."/>
            <person name="LaButti K."/>
            <person name="Sykes S."/>
            <person name="DeCaprio D."/>
            <person name="Crawford M."/>
            <person name="Koehrsen M."/>
            <person name="Engels R."/>
            <person name="Montgomery P."/>
            <person name="Pearson M."/>
            <person name="Howarth C."/>
            <person name="Larson L."/>
            <person name="White J."/>
            <person name="O'Leary S."/>
            <person name="Kodira C."/>
            <person name="Zeng Q."/>
            <person name="Yandava C."/>
            <person name="Alvarado L."/>
            <person name="Longcore J."/>
            <person name="James T."/>
        </authorList>
    </citation>
    <scope>NUCLEOTIDE SEQUENCE [LARGE SCALE GENOMIC DNA]</scope>
    <source>
        <strain evidence="1 2">JEL423</strain>
    </source>
</reference>
<dbReference type="AlphaFoldDB" id="A0A177WHK1"/>
<sequence>MRKYSHHFGMVYKWSEKGTKVSTFWLKMKTTTSCKISDSINGNKRKRVYNGSWGKSRFFYKGRKKTLKQVNSKECDRMELSQKNLPRFLESLAYQVIANRNPNEIQQLDSMFKPKSS</sequence>
<name>A0A177WHK1_BATDL</name>
<evidence type="ECO:0000313" key="2">
    <source>
        <dbReference type="Proteomes" id="UP000077115"/>
    </source>
</evidence>
<dbReference type="EMBL" id="DS022302">
    <property type="protein sequence ID" value="OAJ39256.1"/>
    <property type="molecule type" value="Genomic_DNA"/>
</dbReference>